<evidence type="ECO:0000256" key="6">
    <source>
        <dbReference type="ARBA" id="ARBA00022900"/>
    </source>
</evidence>
<dbReference type="Pfam" id="PF07678">
    <property type="entry name" value="TED_complement"/>
    <property type="match status" value="1"/>
</dbReference>
<dbReference type="FunFam" id="2.60.40.1930:FF:000001">
    <property type="entry name" value="CD109 isoform 3"/>
    <property type="match status" value="1"/>
</dbReference>
<dbReference type="Pfam" id="PF07703">
    <property type="entry name" value="A2M_BRD"/>
    <property type="match status" value="1"/>
</dbReference>
<dbReference type="InterPro" id="IPR036595">
    <property type="entry name" value="A-macroglobulin_rcpt-bd_sf"/>
</dbReference>
<dbReference type="SMART" id="SM01360">
    <property type="entry name" value="A2M"/>
    <property type="match status" value="1"/>
</dbReference>
<dbReference type="SUPFAM" id="SSF48239">
    <property type="entry name" value="Terpenoid cyclases/Protein prenyltransferases"/>
    <property type="match status" value="1"/>
</dbReference>
<gene>
    <name evidence="10" type="ORF">PACLA_8A033170</name>
</gene>
<evidence type="ECO:0000256" key="8">
    <source>
        <dbReference type="ARBA" id="ARBA00023180"/>
    </source>
</evidence>
<dbReference type="Gene3D" id="2.60.120.1540">
    <property type="match status" value="1"/>
</dbReference>
<dbReference type="InterPro" id="IPR041555">
    <property type="entry name" value="MG3"/>
</dbReference>
<dbReference type="GO" id="GO:0005615">
    <property type="term" value="C:extracellular space"/>
    <property type="evidence" value="ECO:0007669"/>
    <property type="project" value="InterPro"/>
</dbReference>
<dbReference type="InterPro" id="IPR011625">
    <property type="entry name" value="A2M_N_BRD"/>
</dbReference>
<accession>A0A6S7HXC1</accession>
<dbReference type="Gene3D" id="2.60.40.1940">
    <property type="match status" value="1"/>
</dbReference>
<keyword evidence="4" id="KW-0646">Protease inhibitor</keyword>
<dbReference type="InterPro" id="IPR040839">
    <property type="entry name" value="MG4"/>
</dbReference>
<dbReference type="PROSITE" id="PS00477">
    <property type="entry name" value="ALPHA_2_MACROGLOBULIN"/>
    <property type="match status" value="1"/>
</dbReference>
<dbReference type="Gene3D" id="2.20.130.20">
    <property type="match status" value="1"/>
</dbReference>
<dbReference type="InterPro" id="IPR002890">
    <property type="entry name" value="MG2"/>
</dbReference>
<keyword evidence="7" id="KW-1015">Disulfide bond</keyword>
<evidence type="ECO:0000256" key="4">
    <source>
        <dbReference type="ARBA" id="ARBA00022690"/>
    </source>
</evidence>
<dbReference type="OrthoDB" id="6359008at2759"/>
<feature type="compositionally biased region" description="Basic residues" evidence="9">
    <location>
        <begin position="1379"/>
        <end position="1399"/>
    </location>
</feature>
<dbReference type="InterPro" id="IPR014756">
    <property type="entry name" value="Ig_E-set"/>
</dbReference>
<protein>
    <submittedName>
        <fullName evidence="10">Complement C3-like</fullName>
    </submittedName>
</protein>
<dbReference type="Gene3D" id="2.60.40.690">
    <property type="entry name" value="Alpha-macroglobulin, receptor-binding domain"/>
    <property type="match status" value="1"/>
</dbReference>
<keyword evidence="3" id="KW-0964">Secreted</keyword>
<evidence type="ECO:0000256" key="9">
    <source>
        <dbReference type="SAM" id="MobiDB-lite"/>
    </source>
</evidence>
<evidence type="ECO:0000313" key="11">
    <source>
        <dbReference type="Proteomes" id="UP001152795"/>
    </source>
</evidence>
<dbReference type="InterPro" id="IPR047565">
    <property type="entry name" value="Alpha-macroglob_thiol-ester_cl"/>
</dbReference>
<sequence length="1480" mass="164025">AKYFIAAPNLLRVGVEETVSISVFDVNVDVDIQLSLQDFPNRKRTFSQVRGTFRKQQPGLLKIKVNAKDLHDQKSLDKQYVYLKASSSTPGFQFNNEIKVLVSYQNSMVFIQTDKPIYNPGQTVNLRVVPLGLDLKASMNNVTIEVLNPQGIRVERWGNLNTNEGFFSRRLDLSDNVMLGMWTISALYGHGLVQNASIQFEVREYVLPTFSVKIERPPYILENDPSFTIKVISKYTYGKPVLGTVRMDLAVLDDAGKAERFSMSVHPLRNGEADVTISTDLLKQHPKIVWFPDGKRLFIEAKVIEQATGQEEKALDNTVYFTNTPLKISFKRSPRFFKPGVPFEIKVDVSYPSGKPAKNIDLEIDAKTNDGTAVLERVAGGKASGDTTNQLGHGRFVVDVPRTFTISFLDIKVKAKINKGGQDIISQGRFQPKMYQSSGNNYLFVRFLTKPRVGQSVDGEAFVLSSGQPSSLTYMVVANGRIINQGTIARNLGVLTTIRILVTSAMSPQARFVAYYRVNNELVVDSAILEVEEELPNQVSFLGDQHPQKIPGDSHKIEIQSSPHSKVGILAVDQSVYLLRNDKHLTSDEVYKRMKSHDLGCGSGAGQNNKDVLNRGGLAVMTTINNIKTDTRPDYSCAAGARRKRRNAVVVVDPQCCQLGEKVDAGTCQARAMNFSISNQSSSFHPRDDCVIQFYKCCYKRFEMDVRQRSGDVDVPNNLLNGLGLDQDPELLKLLLEEAQLRTNFPEKWLYEDGKAGKDGRVSFRVTVPDTITTWVMQAIAVSNTTGFGLTPPFNLRAFKPFFVSIKLPYSAQRGEQVSVIATVFNYKNTAEMVSVYLFKRDGDDYCTYSNFGAGSSLYKVRVDANGAASVSFPVVPTEVGDIPIQVRIISSNGDGDGEQRRLKVLPEGMERQQTHSVVLDPLDVLRDPADAKPSAASTTPSKIQTSTKGNGIQKNRLSLRLPGSTVPESEYAVLKVIGNLIGPAVSSIIEGRGLDSIIKLPTGCGEQTMLKLAPNVFVLNYLRSTKQVTQQIEQTAFNFIRSGYQRELNYRRSDHSFSAFGNSRPGSTWLTAFVIKTFCAIQKLDGIDIDQNVINTAINWLASRQRADGAIPESNPVVHQEMDGDINSDITMTAYVVTTFLECKSFTANSVQTVKNAVAYLENMQPNVGRVYVKAVIAYALALANSPLKLNANQDLLNSARYDAGKNTRYWHDGQGGNAIDVETTSYALLTQMALQRRGYAGPIVVWLTEQRKGGGGFISTQDTCVALQALAAYSEATGGDQLNLRIEITTDREYKKTLMINQKNALVQQQLDITNLIGDELFIQTKGSGVAQLQVETQYNTPPTKQEVCQFDLSVSTIERVRRFHDQPILVVPKPTKAPKKRKPKAKGRRNKKCRRKNGRRCKRCKGRRCNRRRNKPKPTTPARPVSTRALPNDAPAPNSVSIKICARFKKAGASAGMSIIDVGILTGFSVKQETLVE</sequence>
<dbReference type="SUPFAM" id="SSF49410">
    <property type="entry name" value="Alpha-macroglobulin receptor domain"/>
    <property type="match status" value="1"/>
</dbReference>
<feature type="region of interest" description="Disordered" evidence="9">
    <location>
        <begin position="930"/>
        <end position="951"/>
    </location>
</feature>
<evidence type="ECO:0000256" key="2">
    <source>
        <dbReference type="ARBA" id="ARBA00010952"/>
    </source>
</evidence>
<dbReference type="Pfam" id="PF17790">
    <property type="entry name" value="MG1"/>
    <property type="match status" value="1"/>
</dbReference>
<evidence type="ECO:0000256" key="1">
    <source>
        <dbReference type="ARBA" id="ARBA00004613"/>
    </source>
</evidence>
<dbReference type="InterPro" id="IPR008930">
    <property type="entry name" value="Terpenoid_cyclase/PrenylTrfase"/>
</dbReference>
<dbReference type="SUPFAM" id="SSF81296">
    <property type="entry name" value="E set domains"/>
    <property type="match status" value="1"/>
</dbReference>
<keyword evidence="11" id="KW-1185">Reference proteome</keyword>
<evidence type="ECO:0000256" key="3">
    <source>
        <dbReference type="ARBA" id="ARBA00022525"/>
    </source>
</evidence>
<dbReference type="InterPro" id="IPR001599">
    <property type="entry name" value="Macroglobln_a2"/>
</dbReference>
<feature type="region of interest" description="Disordered" evidence="9">
    <location>
        <begin position="1376"/>
        <end position="1399"/>
    </location>
</feature>
<dbReference type="Gene3D" id="6.20.50.160">
    <property type="match status" value="1"/>
</dbReference>
<feature type="compositionally biased region" description="Polar residues" evidence="9">
    <location>
        <begin position="936"/>
        <end position="951"/>
    </location>
</feature>
<dbReference type="Gene3D" id="2.60.40.1930">
    <property type="match status" value="3"/>
</dbReference>
<evidence type="ECO:0000313" key="10">
    <source>
        <dbReference type="EMBL" id="CAB4009199.1"/>
    </source>
</evidence>
<dbReference type="Gene3D" id="2.60.40.10">
    <property type="entry name" value="Immunoglobulins"/>
    <property type="match status" value="2"/>
</dbReference>
<comment type="subcellular location">
    <subcellularLocation>
        <location evidence="1">Secreted</location>
    </subcellularLocation>
</comment>
<keyword evidence="5" id="KW-0732">Signal</keyword>
<dbReference type="Pfam" id="PF00207">
    <property type="entry name" value="A2M"/>
    <property type="match status" value="1"/>
</dbReference>
<dbReference type="InterPro" id="IPR011626">
    <property type="entry name" value="Alpha-macroglobulin_TED"/>
</dbReference>
<dbReference type="SMART" id="SM01419">
    <property type="entry name" value="Thiol-ester_cl"/>
    <property type="match status" value="1"/>
</dbReference>
<evidence type="ECO:0000256" key="5">
    <source>
        <dbReference type="ARBA" id="ARBA00022729"/>
    </source>
</evidence>
<dbReference type="EMBL" id="CACRXK020006373">
    <property type="protein sequence ID" value="CAB4009199.1"/>
    <property type="molecule type" value="Genomic_DNA"/>
</dbReference>
<dbReference type="InterPro" id="IPR041425">
    <property type="entry name" value="C3/4/5_MG1"/>
</dbReference>
<dbReference type="InterPro" id="IPR050473">
    <property type="entry name" value="A2M/Complement_sys"/>
</dbReference>
<organism evidence="10 11">
    <name type="scientific">Paramuricea clavata</name>
    <name type="common">Red gorgonian</name>
    <name type="synonym">Violescent sea-whip</name>
    <dbReference type="NCBI Taxonomy" id="317549"/>
    <lineage>
        <taxon>Eukaryota</taxon>
        <taxon>Metazoa</taxon>
        <taxon>Cnidaria</taxon>
        <taxon>Anthozoa</taxon>
        <taxon>Octocorallia</taxon>
        <taxon>Malacalcyonacea</taxon>
        <taxon>Plexauridae</taxon>
        <taxon>Paramuricea</taxon>
    </lineage>
</organism>
<dbReference type="Proteomes" id="UP001152795">
    <property type="component" value="Unassembled WGS sequence"/>
</dbReference>
<name>A0A6S7HXC1_PARCT</name>
<evidence type="ECO:0000256" key="7">
    <source>
        <dbReference type="ARBA" id="ARBA00023157"/>
    </source>
</evidence>
<dbReference type="PANTHER" id="PTHR11412:SF166">
    <property type="entry name" value="NTR DOMAIN-CONTAINING PROTEIN"/>
    <property type="match status" value="1"/>
</dbReference>
<dbReference type="Pfam" id="PF01835">
    <property type="entry name" value="MG2"/>
    <property type="match status" value="1"/>
</dbReference>
<feature type="non-terminal residue" evidence="10">
    <location>
        <position position="1"/>
    </location>
</feature>
<proteinExistence type="inferred from homology"/>
<dbReference type="SMART" id="SM01359">
    <property type="entry name" value="A2M_N_2"/>
    <property type="match status" value="1"/>
</dbReference>
<comment type="similarity">
    <text evidence="2">Belongs to the protease inhibitor I39 (alpha-2-macroglobulin) family.</text>
</comment>
<dbReference type="Gene3D" id="1.50.10.20">
    <property type="match status" value="1"/>
</dbReference>
<feature type="region of interest" description="Disordered" evidence="9">
    <location>
        <begin position="1411"/>
        <end position="1439"/>
    </location>
</feature>
<keyword evidence="8" id="KW-0325">Glycoprotein</keyword>
<dbReference type="Pfam" id="PF17789">
    <property type="entry name" value="MG4"/>
    <property type="match status" value="1"/>
</dbReference>
<dbReference type="InterPro" id="IPR019742">
    <property type="entry name" value="MacrogloblnA2_CS"/>
</dbReference>
<dbReference type="PANTHER" id="PTHR11412">
    <property type="entry name" value="MACROGLOBULIN / COMPLEMENT"/>
    <property type="match status" value="1"/>
</dbReference>
<dbReference type="GO" id="GO:0004867">
    <property type="term" value="F:serine-type endopeptidase inhibitor activity"/>
    <property type="evidence" value="ECO:0007669"/>
    <property type="project" value="UniProtKB-KW"/>
</dbReference>
<dbReference type="InterPro" id="IPR013783">
    <property type="entry name" value="Ig-like_fold"/>
</dbReference>
<keyword evidence="6" id="KW-0722">Serine protease inhibitor</keyword>
<feature type="non-terminal residue" evidence="10">
    <location>
        <position position="1480"/>
    </location>
</feature>
<dbReference type="Pfam" id="PF17791">
    <property type="entry name" value="MG3"/>
    <property type="match status" value="1"/>
</dbReference>
<comment type="caution">
    <text evidence="10">The sequence shown here is derived from an EMBL/GenBank/DDBJ whole genome shotgun (WGS) entry which is preliminary data.</text>
</comment>
<reference evidence="10" key="1">
    <citation type="submission" date="2020-04" db="EMBL/GenBank/DDBJ databases">
        <authorList>
            <person name="Alioto T."/>
            <person name="Alioto T."/>
            <person name="Gomez Garrido J."/>
        </authorList>
    </citation>
    <scope>NUCLEOTIDE SEQUENCE</scope>
    <source>
        <strain evidence="10">A484AB</strain>
    </source>
</reference>
<dbReference type="CDD" id="cd02896">
    <property type="entry name" value="complement_C3_C4_C5"/>
    <property type="match status" value="1"/>
</dbReference>